<sequence>GIDREIVESIMYQVLSIKSEEEVAKEALEKKARAWKSLEPLEFRKKAYGYLQRKGFEFEIVKKAVDNFLKKG</sequence>
<dbReference type="Gene3D" id="1.10.10.10">
    <property type="entry name" value="Winged helix-like DNA-binding domain superfamily/Winged helix DNA-binding domain"/>
    <property type="match status" value="1"/>
</dbReference>
<keyword evidence="4" id="KW-0963">Cytoplasm</keyword>
<dbReference type="InterPro" id="IPR053925">
    <property type="entry name" value="RecX_HTH_3rd"/>
</dbReference>
<comment type="subcellular location">
    <subcellularLocation>
        <location evidence="1">Cytoplasm</location>
    </subcellularLocation>
</comment>
<feature type="non-terminal residue" evidence="6">
    <location>
        <position position="1"/>
    </location>
</feature>
<reference evidence="6 7" key="1">
    <citation type="journal article" date="2015" name="Nature">
        <title>rRNA introns, odd ribosomes, and small enigmatic genomes across a large radiation of phyla.</title>
        <authorList>
            <person name="Brown C.T."/>
            <person name="Hug L.A."/>
            <person name="Thomas B.C."/>
            <person name="Sharon I."/>
            <person name="Castelle C.J."/>
            <person name="Singh A."/>
            <person name="Wilkins M.J."/>
            <person name="Williams K.H."/>
            <person name="Banfield J.F."/>
        </authorList>
    </citation>
    <scope>NUCLEOTIDE SEQUENCE [LARGE SCALE GENOMIC DNA]</scope>
</reference>
<dbReference type="Proteomes" id="UP000034324">
    <property type="component" value="Unassembled WGS sequence"/>
</dbReference>
<dbReference type="AlphaFoldDB" id="A0A0G0KI42"/>
<gene>
    <name evidence="6" type="ORF">US99_C0021G0009</name>
</gene>
<evidence type="ECO:0000256" key="1">
    <source>
        <dbReference type="ARBA" id="ARBA00004496"/>
    </source>
</evidence>
<evidence type="ECO:0000313" key="6">
    <source>
        <dbReference type="EMBL" id="KKQ78452.1"/>
    </source>
</evidence>
<feature type="domain" description="RecX third three-helical" evidence="5">
    <location>
        <begin position="20"/>
        <end position="65"/>
    </location>
</feature>
<evidence type="ECO:0000259" key="5">
    <source>
        <dbReference type="Pfam" id="PF21981"/>
    </source>
</evidence>
<comment type="similarity">
    <text evidence="2">Belongs to the RecX family.</text>
</comment>
<accession>A0A0G0KI42</accession>
<dbReference type="InterPro" id="IPR036388">
    <property type="entry name" value="WH-like_DNA-bd_sf"/>
</dbReference>
<dbReference type="Pfam" id="PF21981">
    <property type="entry name" value="RecX_HTH3"/>
    <property type="match status" value="1"/>
</dbReference>
<evidence type="ECO:0000313" key="7">
    <source>
        <dbReference type="Proteomes" id="UP000034324"/>
    </source>
</evidence>
<dbReference type="EMBL" id="LBVC01000021">
    <property type="protein sequence ID" value="KKQ78452.1"/>
    <property type="molecule type" value="Genomic_DNA"/>
</dbReference>
<dbReference type="GO" id="GO:0005737">
    <property type="term" value="C:cytoplasm"/>
    <property type="evidence" value="ECO:0007669"/>
    <property type="project" value="UniProtKB-SubCell"/>
</dbReference>
<name>A0A0G0KI42_9BACT</name>
<proteinExistence type="inferred from homology"/>
<evidence type="ECO:0000256" key="2">
    <source>
        <dbReference type="ARBA" id="ARBA00009695"/>
    </source>
</evidence>
<comment type="caution">
    <text evidence="6">The sequence shown here is derived from an EMBL/GenBank/DDBJ whole genome shotgun (WGS) entry which is preliminary data.</text>
</comment>
<evidence type="ECO:0000256" key="3">
    <source>
        <dbReference type="ARBA" id="ARBA00018111"/>
    </source>
</evidence>
<evidence type="ECO:0000256" key="4">
    <source>
        <dbReference type="ARBA" id="ARBA00022490"/>
    </source>
</evidence>
<protein>
    <recommendedName>
        <fullName evidence="3">Regulatory protein RecX</fullName>
    </recommendedName>
</protein>
<organism evidence="6 7">
    <name type="scientific">Candidatus Daviesbacteria bacterium GW2011_GWF2_38_6</name>
    <dbReference type="NCBI Taxonomy" id="1618432"/>
    <lineage>
        <taxon>Bacteria</taxon>
        <taxon>Candidatus Daviesiibacteriota</taxon>
    </lineage>
</organism>